<dbReference type="Proteomes" id="UP001172778">
    <property type="component" value="Unassembled WGS sequence"/>
</dbReference>
<feature type="domain" description="RDD" evidence="8">
    <location>
        <begin position="45"/>
        <end position="163"/>
    </location>
</feature>
<evidence type="ECO:0000313" key="10">
    <source>
        <dbReference type="Proteomes" id="UP001172778"/>
    </source>
</evidence>
<reference evidence="9" key="1">
    <citation type="submission" date="2023-03" db="EMBL/GenBank/DDBJ databases">
        <title>Chitinimonas shenzhenensis gen. nov., sp. nov., a novel member of family Burkholderiaceae isolated from activated sludge collected in Shen Zhen, China.</title>
        <authorList>
            <person name="Wang X."/>
        </authorList>
    </citation>
    <scope>NUCLEOTIDE SEQUENCE</scope>
    <source>
        <strain evidence="9">DQS-5</strain>
    </source>
</reference>
<feature type="signal peptide" evidence="7">
    <location>
        <begin position="1"/>
        <end position="28"/>
    </location>
</feature>
<evidence type="ECO:0000256" key="5">
    <source>
        <dbReference type="ARBA" id="ARBA00023136"/>
    </source>
</evidence>
<feature type="chain" id="PRO_5047334775" evidence="7">
    <location>
        <begin position="29"/>
        <end position="347"/>
    </location>
</feature>
<proteinExistence type="predicted"/>
<accession>A0ABT7DUZ8</accession>
<sequence>MLCPQCGWNNPASYTHCFSCHTPLSASAGTPAPDTPDPSADAPVYPGWGAFIAASLIDLVLMIVGAVILVILVYACYRQAPADFAGSTAGILIVVVAAGFALLLPAVLDSLAGGSIGNRLAGIRIVNRHGQAPGLLRSLLRHVVKYTAHSLLPLIFRFFEGLIFPGHSLHNLVSQTWAVSRRASPVAIQAAIDADTKAHTTGKILAIVLAGLFGTLLAGIGYLIIERALEPPNPRRDAARQVVIAGESLTRLSGNHFAQTGQFATSATELGLSQLPEGIAKVRFNARNGSIIVYASPPEIMGKRLVFYPEIKRSKTPTAPKWHCGSPDQVEADRPTSCRESVTAFLP</sequence>
<evidence type="ECO:0000256" key="6">
    <source>
        <dbReference type="SAM" id="Phobius"/>
    </source>
</evidence>
<protein>
    <submittedName>
        <fullName evidence="9">RDD family protein</fullName>
    </submittedName>
</protein>
<evidence type="ECO:0000259" key="8">
    <source>
        <dbReference type="Pfam" id="PF06271"/>
    </source>
</evidence>
<evidence type="ECO:0000256" key="7">
    <source>
        <dbReference type="SAM" id="SignalP"/>
    </source>
</evidence>
<dbReference type="PANTHER" id="PTHR36115">
    <property type="entry name" value="PROLINE-RICH ANTIGEN HOMOLOG-RELATED"/>
    <property type="match status" value="1"/>
</dbReference>
<evidence type="ECO:0000256" key="2">
    <source>
        <dbReference type="ARBA" id="ARBA00022475"/>
    </source>
</evidence>
<organism evidence="9 10">
    <name type="scientific">Parachitinimonas caeni</name>
    <dbReference type="NCBI Taxonomy" id="3031301"/>
    <lineage>
        <taxon>Bacteria</taxon>
        <taxon>Pseudomonadati</taxon>
        <taxon>Pseudomonadota</taxon>
        <taxon>Betaproteobacteria</taxon>
        <taxon>Neisseriales</taxon>
        <taxon>Chitinibacteraceae</taxon>
        <taxon>Parachitinimonas</taxon>
    </lineage>
</organism>
<evidence type="ECO:0000313" key="9">
    <source>
        <dbReference type="EMBL" id="MDK2123881.1"/>
    </source>
</evidence>
<feature type="transmembrane region" description="Helical" evidence="6">
    <location>
        <begin position="204"/>
        <end position="225"/>
    </location>
</feature>
<dbReference type="RefSeq" id="WP_284100185.1">
    <property type="nucleotide sequence ID" value="NZ_JARRAF010000006.1"/>
</dbReference>
<comment type="subcellular location">
    <subcellularLocation>
        <location evidence="1">Cell membrane</location>
        <topology evidence="1">Multi-pass membrane protein</topology>
    </subcellularLocation>
</comment>
<evidence type="ECO:0000256" key="1">
    <source>
        <dbReference type="ARBA" id="ARBA00004651"/>
    </source>
</evidence>
<dbReference type="InterPro" id="IPR051791">
    <property type="entry name" value="Pra-immunoreactive"/>
</dbReference>
<dbReference type="EMBL" id="JARRAF010000006">
    <property type="protein sequence ID" value="MDK2123881.1"/>
    <property type="molecule type" value="Genomic_DNA"/>
</dbReference>
<feature type="transmembrane region" description="Helical" evidence="6">
    <location>
        <begin position="48"/>
        <end position="77"/>
    </location>
</feature>
<dbReference type="InterPro" id="IPR010432">
    <property type="entry name" value="RDD"/>
</dbReference>
<gene>
    <name evidence="9" type="ORF">PZA18_07445</name>
</gene>
<keyword evidence="2" id="KW-1003">Cell membrane</keyword>
<keyword evidence="10" id="KW-1185">Reference proteome</keyword>
<name>A0ABT7DUZ8_9NEIS</name>
<comment type="caution">
    <text evidence="9">The sequence shown here is derived from an EMBL/GenBank/DDBJ whole genome shotgun (WGS) entry which is preliminary data.</text>
</comment>
<keyword evidence="7" id="KW-0732">Signal</keyword>
<keyword evidence="5 6" id="KW-0472">Membrane</keyword>
<keyword evidence="4 6" id="KW-1133">Transmembrane helix</keyword>
<dbReference type="PANTHER" id="PTHR36115:SF6">
    <property type="entry name" value="PROLINE-RICH ANTIGEN HOMOLOG"/>
    <property type="match status" value="1"/>
</dbReference>
<dbReference type="Pfam" id="PF06271">
    <property type="entry name" value="RDD"/>
    <property type="match status" value="1"/>
</dbReference>
<evidence type="ECO:0000256" key="3">
    <source>
        <dbReference type="ARBA" id="ARBA00022692"/>
    </source>
</evidence>
<evidence type="ECO:0000256" key="4">
    <source>
        <dbReference type="ARBA" id="ARBA00022989"/>
    </source>
</evidence>
<keyword evidence="3 6" id="KW-0812">Transmembrane</keyword>
<feature type="transmembrane region" description="Helical" evidence="6">
    <location>
        <begin position="89"/>
        <end position="108"/>
    </location>
</feature>